<name>A0ABY9JQH2_9ACTN</name>
<evidence type="ECO:0000313" key="1">
    <source>
        <dbReference type="EMBL" id="WLQ68247.1"/>
    </source>
</evidence>
<keyword evidence="2" id="KW-1185">Reference proteome</keyword>
<sequence length="144" mass="15886">MLQQNTTKRIGYWLLHLHQLFDESTARALSVVDLNRRKWQVLHAVSIKVDTVAGIDDAFAPFLAADRADSYRPVVDEFKACGWVTENDGAITLTESGAAVHDRAESLINAHAAEQLDGISEAEFLAANDVLARIAANVEKQEKQ</sequence>
<dbReference type="InterPro" id="IPR036390">
    <property type="entry name" value="WH_DNA-bd_sf"/>
</dbReference>
<protein>
    <recommendedName>
        <fullName evidence="3">MarR family transcriptional regulator</fullName>
    </recommendedName>
</protein>
<dbReference type="SUPFAM" id="SSF46785">
    <property type="entry name" value="Winged helix' DNA-binding domain"/>
    <property type="match status" value="1"/>
</dbReference>
<gene>
    <name evidence="1" type="ORF">P8A20_33870</name>
</gene>
<dbReference type="EMBL" id="CP120983">
    <property type="protein sequence ID" value="WLQ68247.1"/>
    <property type="molecule type" value="Genomic_DNA"/>
</dbReference>
<evidence type="ECO:0000313" key="2">
    <source>
        <dbReference type="Proteomes" id="UP001224433"/>
    </source>
</evidence>
<dbReference type="RefSeq" id="WP_147964247.1">
    <property type="nucleotide sequence ID" value="NZ_CP120983.1"/>
</dbReference>
<organism evidence="1 2">
    <name type="scientific">Streptomyces glycanivorans</name>
    <dbReference type="NCBI Taxonomy" id="3033808"/>
    <lineage>
        <taxon>Bacteria</taxon>
        <taxon>Bacillati</taxon>
        <taxon>Actinomycetota</taxon>
        <taxon>Actinomycetes</taxon>
        <taxon>Kitasatosporales</taxon>
        <taxon>Streptomycetaceae</taxon>
        <taxon>Streptomyces</taxon>
    </lineage>
</organism>
<reference evidence="1 2" key="1">
    <citation type="submission" date="2023-03" db="EMBL/GenBank/DDBJ databases">
        <title>Isolation and description of six Streptomyces strains from soil environments, able to metabolize different microbial glucans.</title>
        <authorList>
            <person name="Widen T."/>
            <person name="Larsbrink J."/>
        </authorList>
    </citation>
    <scope>NUCLEOTIDE SEQUENCE [LARGE SCALE GENOMIC DNA]</scope>
    <source>
        <strain evidence="1 2">Alt3</strain>
    </source>
</reference>
<dbReference type="Gene3D" id="1.10.10.10">
    <property type="entry name" value="Winged helix-like DNA-binding domain superfamily/Winged helix DNA-binding domain"/>
    <property type="match status" value="1"/>
</dbReference>
<evidence type="ECO:0008006" key="3">
    <source>
        <dbReference type="Google" id="ProtNLM"/>
    </source>
</evidence>
<dbReference type="Proteomes" id="UP001224433">
    <property type="component" value="Chromosome"/>
</dbReference>
<dbReference type="InterPro" id="IPR036388">
    <property type="entry name" value="WH-like_DNA-bd_sf"/>
</dbReference>
<proteinExistence type="predicted"/>
<accession>A0ABY9JQH2</accession>